<gene>
    <name evidence="2" type="ORF">LCGC14_0284100</name>
</gene>
<proteinExistence type="predicted"/>
<evidence type="ECO:0008006" key="3">
    <source>
        <dbReference type="Google" id="ProtNLM"/>
    </source>
</evidence>
<evidence type="ECO:0000313" key="2">
    <source>
        <dbReference type="EMBL" id="KKN84885.1"/>
    </source>
</evidence>
<name>A0A0F9TV37_9ZZZZ</name>
<protein>
    <recommendedName>
        <fullName evidence="3">Zinc finger/thioredoxin putative domain-containing protein</fullName>
    </recommendedName>
</protein>
<sequence length="60" mass="6494">MRPVTMTCPNPRCRLALSVPGRVGGQKVKCAGCGQVFVSPPPELPNRRRPANRPARRKAG</sequence>
<feature type="compositionally biased region" description="Basic residues" evidence="1">
    <location>
        <begin position="47"/>
        <end position="60"/>
    </location>
</feature>
<dbReference type="AlphaFoldDB" id="A0A0F9TV37"/>
<comment type="caution">
    <text evidence="2">The sequence shown here is derived from an EMBL/GenBank/DDBJ whole genome shotgun (WGS) entry which is preliminary data.</text>
</comment>
<dbReference type="EMBL" id="LAZR01000165">
    <property type="protein sequence ID" value="KKN84885.1"/>
    <property type="molecule type" value="Genomic_DNA"/>
</dbReference>
<organism evidence="2">
    <name type="scientific">marine sediment metagenome</name>
    <dbReference type="NCBI Taxonomy" id="412755"/>
    <lineage>
        <taxon>unclassified sequences</taxon>
        <taxon>metagenomes</taxon>
        <taxon>ecological metagenomes</taxon>
    </lineage>
</organism>
<reference evidence="2" key="1">
    <citation type="journal article" date="2015" name="Nature">
        <title>Complex archaea that bridge the gap between prokaryotes and eukaryotes.</title>
        <authorList>
            <person name="Spang A."/>
            <person name="Saw J.H."/>
            <person name="Jorgensen S.L."/>
            <person name="Zaremba-Niedzwiedzka K."/>
            <person name="Martijn J."/>
            <person name="Lind A.E."/>
            <person name="van Eijk R."/>
            <person name="Schleper C."/>
            <person name="Guy L."/>
            <person name="Ettema T.J."/>
        </authorList>
    </citation>
    <scope>NUCLEOTIDE SEQUENCE</scope>
</reference>
<evidence type="ECO:0000256" key="1">
    <source>
        <dbReference type="SAM" id="MobiDB-lite"/>
    </source>
</evidence>
<feature type="region of interest" description="Disordered" evidence="1">
    <location>
        <begin position="39"/>
        <end position="60"/>
    </location>
</feature>
<accession>A0A0F9TV37</accession>